<gene>
    <name evidence="1" type="ORF">GCM10017083_30130</name>
</gene>
<accession>A0A918XTZ2</accession>
<sequence length="195" mass="21596">MPAPKQSDFELNWTIAREASLGPGDESALLAEANRRLFRRWMAAGRGEWMVPRDAFDVVELGSVIGSLCVYDRDEAADDYLCRVFGGAVVADLGVDMTGQYMSSYPAQLGDAVRRGYDTARTSRWPYVSTHLLIRSERDDFYRREDGRVLHEKLILPVTRSGRGIDCFITHVARLPADALRGVFPIADAGPSGVA</sequence>
<proteinExistence type="predicted"/>
<reference evidence="1" key="1">
    <citation type="journal article" date="2014" name="Int. J. Syst. Evol. Microbiol.">
        <title>Complete genome sequence of Corynebacterium casei LMG S-19264T (=DSM 44701T), isolated from a smear-ripened cheese.</title>
        <authorList>
            <consortium name="US DOE Joint Genome Institute (JGI-PGF)"/>
            <person name="Walter F."/>
            <person name="Albersmeier A."/>
            <person name="Kalinowski J."/>
            <person name="Ruckert C."/>
        </authorList>
    </citation>
    <scope>NUCLEOTIDE SEQUENCE</scope>
    <source>
        <strain evidence="1">KCTC 42651</strain>
    </source>
</reference>
<organism evidence="1 2">
    <name type="scientific">Thalassobaculum fulvum</name>
    <dbReference type="NCBI Taxonomy" id="1633335"/>
    <lineage>
        <taxon>Bacteria</taxon>
        <taxon>Pseudomonadati</taxon>
        <taxon>Pseudomonadota</taxon>
        <taxon>Alphaproteobacteria</taxon>
        <taxon>Rhodospirillales</taxon>
        <taxon>Thalassobaculaceae</taxon>
        <taxon>Thalassobaculum</taxon>
    </lineage>
</organism>
<protein>
    <recommendedName>
        <fullName evidence="3">PAS domain-containing protein</fullName>
    </recommendedName>
</protein>
<evidence type="ECO:0000313" key="1">
    <source>
        <dbReference type="EMBL" id="GHD53595.1"/>
    </source>
</evidence>
<name>A0A918XTZ2_9PROT</name>
<dbReference type="Proteomes" id="UP000630353">
    <property type="component" value="Unassembled WGS sequence"/>
</dbReference>
<comment type="caution">
    <text evidence="1">The sequence shown here is derived from an EMBL/GenBank/DDBJ whole genome shotgun (WGS) entry which is preliminary data.</text>
</comment>
<dbReference type="AlphaFoldDB" id="A0A918XTZ2"/>
<dbReference type="EMBL" id="BMZS01000007">
    <property type="protein sequence ID" value="GHD53595.1"/>
    <property type="molecule type" value="Genomic_DNA"/>
</dbReference>
<evidence type="ECO:0000313" key="2">
    <source>
        <dbReference type="Proteomes" id="UP000630353"/>
    </source>
</evidence>
<reference evidence="1" key="2">
    <citation type="submission" date="2020-09" db="EMBL/GenBank/DDBJ databases">
        <authorList>
            <person name="Sun Q."/>
            <person name="Kim S."/>
        </authorList>
    </citation>
    <scope>NUCLEOTIDE SEQUENCE</scope>
    <source>
        <strain evidence="1">KCTC 42651</strain>
    </source>
</reference>
<evidence type="ECO:0008006" key="3">
    <source>
        <dbReference type="Google" id="ProtNLM"/>
    </source>
</evidence>
<keyword evidence="2" id="KW-1185">Reference proteome</keyword>